<comment type="catalytic activity">
    <reaction evidence="14 15">
        <text>ATP + H2O = ADP + phosphate + H(+)</text>
        <dbReference type="Rhea" id="RHEA:13065"/>
        <dbReference type="ChEBI" id="CHEBI:15377"/>
        <dbReference type="ChEBI" id="CHEBI:15378"/>
        <dbReference type="ChEBI" id="CHEBI:30616"/>
        <dbReference type="ChEBI" id="CHEBI:43474"/>
        <dbReference type="ChEBI" id="CHEBI:456216"/>
        <dbReference type="EC" id="5.6.2.4"/>
    </reaction>
</comment>
<evidence type="ECO:0000256" key="4">
    <source>
        <dbReference type="ARBA" id="ARBA00022763"/>
    </source>
</evidence>
<dbReference type="Proteomes" id="UP000178599">
    <property type="component" value="Unassembled WGS sequence"/>
</dbReference>
<dbReference type="InterPro" id="IPR004609">
    <property type="entry name" value="ATP-dep_DNA_helicase_RecG"/>
</dbReference>
<evidence type="ECO:0000256" key="13">
    <source>
        <dbReference type="ARBA" id="ARBA00034808"/>
    </source>
</evidence>
<dbReference type="NCBIfam" id="TIGR00643">
    <property type="entry name" value="recG"/>
    <property type="match status" value="1"/>
</dbReference>
<evidence type="ECO:0000256" key="9">
    <source>
        <dbReference type="ARBA" id="ARBA00023172"/>
    </source>
</evidence>
<accession>A0A1G2CLT0</accession>
<dbReference type="GO" id="GO:0016887">
    <property type="term" value="F:ATP hydrolysis activity"/>
    <property type="evidence" value="ECO:0007669"/>
    <property type="project" value="RHEA"/>
</dbReference>
<comment type="caution">
    <text evidence="18">The sequence shown here is derived from an EMBL/GenBank/DDBJ whole genome shotgun (WGS) entry which is preliminary data.</text>
</comment>
<reference evidence="18 19" key="1">
    <citation type="journal article" date="2016" name="Nat. Commun.">
        <title>Thousands of microbial genomes shed light on interconnected biogeochemical processes in an aquifer system.</title>
        <authorList>
            <person name="Anantharaman K."/>
            <person name="Brown C.T."/>
            <person name="Hug L.A."/>
            <person name="Sharon I."/>
            <person name="Castelle C.J."/>
            <person name="Probst A.J."/>
            <person name="Thomas B.C."/>
            <person name="Singh A."/>
            <person name="Wilkins M.J."/>
            <person name="Karaoz U."/>
            <person name="Brodie E.L."/>
            <person name="Williams K.H."/>
            <person name="Hubbard S.S."/>
            <person name="Banfield J.F."/>
        </authorList>
    </citation>
    <scope>NUCLEOTIDE SEQUENCE [LARGE SCALE GENOMIC DNA]</scope>
</reference>
<keyword evidence="7 15" id="KW-0067">ATP-binding</keyword>
<dbReference type="Pfam" id="PF17191">
    <property type="entry name" value="RecG_wedge"/>
    <property type="match status" value="1"/>
</dbReference>
<dbReference type="GO" id="GO:0005524">
    <property type="term" value="F:ATP binding"/>
    <property type="evidence" value="ECO:0007669"/>
    <property type="project" value="UniProtKB-KW"/>
</dbReference>
<keyword evidence="9 15" id="KW-0233">DNA recombination</keyword>
<keyword evidence="4 15" id="KW-0227">DNA damage</keyword>
<protein>
    <recommendedName>
        <fullName evidence="2 15">ATP-dependent DNA helicase RecG</fullName>
        <ecNumber evidence="13 15">5.6.2.4</ecNumber>
    </recommendedName>
</protein>
<dbReference type="Gene3D" id="2.40.50.140">
    <property type="entry name" value="Nucleic acid-binding proteins"/>
    <property type="match status" value="1"/>
</dbReference>
<feature type="domain" description="Helicase ATP-binding" evidence="16">
    <location>
        <begin position="275"/>
        <end position="453"/>
    </location>
</feature>
<dbReference type="PROSITE" id="PS51192">
    <property type="entry name" value="HELICASE_ATP_BIND_1"/>
    <property type="match status" value="1"/>
</dbReference>
<dbReference type="PANTHER" id="PTHR47964:SF1">
    <property type="entry name" value="ATP-DEPENDENT DNA HELICASE HOMOLOG RECG, CHLOROPLASTIC"/>
    <property type="match status" value="1"/>
</dbReference>
<dbReference type="GO" id="GO:0006310">
    <property type="term" value="P:DNA recombination"/>
    <property type="evidence" value="ECO:0007669"/>
    <property type="project" value="UniProtKB-UniRule"/>
</dbReference>
<dbReference type="EMBL" id="MHLE01000041">
    <property type="protein sequence ID" value="OGZ02162.1"/>
    <property type="molecule type" value="Genomic_DNA"/>
</dbReference>
<dbReference type="InterPro" id="IPR027417">
    <property type="entry name" value="P-loop_NTPase"/>
</dbReference>
<evidence type="ECO:0000256" key="10">
    <source>
        <dbReference type="ARBA" id="ARBA00023204"/>
    </source>
</evidence>
<evidence type="ECO:0000256" key="2">
    <source>
        <dbReference type="ARBA" id="ARBA00017846"/>
    </source>
</evidence>
<dbReference type="InterPro" id="IPR011545">
    <property type="entry name" value="DEAD/DEAH_box_helicase_dom"/>
</dbReference>
<evidence type="ECO:0000256" key="15">
    <source>
        <dbReference type="RuleBase" id="RU363016"/>
    </source>
</evidence>
<dbReference type="SMART" id="SM00490">
    <property type="entry name" value="HELICc"/>
    <property type="match status" value="1"/>
</dbReference>
<comment type="similarity">
    <text evidence="1 15">Belongs to the helicase family. RecG subfamily.</text>
</comment>
<evidence type="ECO:0000313" key="18">
    <source>
        <dbReference type="EMBL" id="OGZ02162.1"/>
    </source>
</evidence>
<sequence>MIRLNAPLFDVYGIGEKFAAKFKNLGVITVRDLLFHFPFRYDDYSFVSPIAELSAGQQTTICGIIRKVRVRRSFRKGIIIVEAVISDETGEIRAVWFNQPYIKNVLVEGKKFNFSGKAREAGGEIVLSSPAYEAADNKRVTTHTARLVPVYPETKGITSKGIRFAMRSILENLGEIEEFIPEETLDENKLPEINESLRNIHFPKILKEAEIARRRFAFQELFLLSLYNLRKKVELTKEKALSIKSDFDFVKKAIEELPFIMTISQKKSLLEILRDIEKKTPMNRLLQGDVGSGKTVVVALAAVAAAKAGFQTAFMAPTEILARQHYETIKKLFGKKEISVALVVGGNKGRVFFGENLETEIKKNDLKKKITSGEVFIIIGTHALIQKDVKFKKLGLVIVDEQHRFGVEQRAGLLSEGKQKNKQAVPHFLSMSATPIPRTLTLTVFGDLNLSVINEMPKGRKEIKTEIVLPTDREKTYKFIEKEVKAGKQVFVVCPRIEIEEGKMVGQRELFKLEIKSVKDEYEKLSKKIFPDLKVGMLHGKIKQKEKEEIMEKFKEKKIDILVATSVVEVGVDVPNATIMMVESAERFGLAQLYQFRGRVGRGKQQSYCFLFTESETEAAKKRLEAITTAKNGFELAEKDLALRGPGQFLGKKQTGTPDAAMKSLHDLSLIKEARGSAVKIIKESSELLKYPLLREKVQEFNKEVHME</sequence>
<evidence type="ECO:0000256" key="8">
    <source>
        <dbReference type="ARBA" id="ARBA00023125"/>
    </source>
</evidence>
<evidence type="ECO:0000256" key="11">
    <source>
        <dbReference type="ARBA" id="ARBA00023235"/>
    </source>
</evidence>
<dbReference type="GO" id="GO:0003677">
    <property type="term" value="F:DNA binding"/>
    <property type="evidence" value="ECO:0007669"/>
    <property type="project" value="UniProtKB-KW"/>
</dbReference>
<evidence type="ECO:0000256" key="7">
    <source>
        <dbReference type="ARBA" id="ARBA00022840"/>
    </source>
</evidence>
<dbReference type="NCBIfam" id="NF008168">
    <property type="entry name" value="PRK10917.2-2"/>
    <property type="match status" value="1"/>
</dbReference>
<evidence type="ECO:0000313" key="19">
    <source>
        <dbReference type="Proteomes" id="UP000178599"/>
    </source>
</evidence>
<dbReference type="Pfam" id="PF00270">
    <property type="entry name" value="DEAD"/>
    <property type="match status" value="1"/>
</dbReference>
<name>A0A1G2CLT0_9BACT</name>
<dbReference type="InterPro" id="IPR014001">
    <property type="entry name" value="Helicase_ATP-bd"/>
</dbReference>
<dbReference type="GO" id="GO:0043138">
    <property type="term" value="F:3'-5' DNA helicase activity"/>
    <property type="evidence" value="ECO:0007669"/>
    <property type="project" value="UniProtKB-EC"/>
</dbReference>
<dbReference type="InterPro" id="IPR001650">
    <property type="entry name" value="Helicase_C-like"/>
</dbReference>
<dbReference type="GO" id="GO:0006281">
    <property type="term" value="P:DNA repair"/>
    <property type="evidence" value="ECO:0007669"/>
    <property type="project" value="UniProtKB-UniRule"/>
</dbReference>
<evidence type="ECO:0000259" key="16">
    <source>
        <dbReference type="PROSITE" id="PS51192"/>
    </source>
</evidence>
<keyword evidence="8" id="KW-0238">DNA-binding</keyword>
<keyword evidence="6 15" id="KW-0347">Helicase</keyword>
<keyword evidence="3 15" id="KW-0547">Nucleotide-binding</keyword>
<dbReference type="InterPro" id="IPR012340">
    <property type="entry name" value="NA-bd_OB-fold"/>
</dbReference>
<dbReference type="InterPro" id="IPR033454">
    <property type="entry name" value="RecG_wedge"/>
</dbReference>
<dbReference type="Pfam" id="PF00271">
    <property type="entry name" value="Helicase_C"/>
    <property type="match status" value="1"/>
</dbReference>
<evidence type="ECO:0000256" key="12">
    <source>
        <dbReference type="ARBA" id="ARBA00034617"/>
    </source>
</evidence>
<keyword evidence="5 15" id="KW-0378">Hydrolase</keyword>
<keyword evidence="10 15" id="KW-0234">DNA repair</keyword>
<comment type="function">
    <text evidence="15">Plays a critical role in recombination and DNA repair. Helps process Holliday junction intermediates to mature products by catalyzing branch migration. Has replication fork regression activity, unwinds stalled or blocked replication forks to make a HJ that can be resolved. Has a DNA unwinding activity characteristic of a DNA helicase with 3'-5' polarity.</text>
</comment>
<evidence type="ECO:0000259" key="17">
    <source>
        <dbReference type="PROSITE" id="PS51194"/>
    </source>
</evidence>
<dbReference type="CDD" id="cd04488">
    <property type="entry name" value="RecG_wedge_OBF"/>
    <property type="match status" value="1"/>
</dbReference>
<dbReference type="Gene3D" id="3.40.50.300">
    <property type="entry name" value="P-loop containing nucleotide triphosphate hydrolases"/>
    <property type="match status" value="2"/>
</dbReference>
<keyword evidence="11" id="KW-0413">Isomerase</keyword>
<evidence type="ECO:0000256" key="6">
    <source>
        <dbReference type="ARBA" id="ARBA00022806"/>
    </source>
</evidence>
<dbReference type="PANTHER" id="PTHR47964">
    <property type="entry name" value="ATP-DEPENDENT DNA HELICASE HOMOLOG RECG, CHLOROPLASTIC"/>
    <property type="match status" value="1"/>
</dbReference>
<dbReference type="SUPFAM" id="SSF52540">
    <property type="entry name" value="P-loop containing nucleoside triphosphate hydrolases"/>
    <property type="match status" value="2"/>
</dbReference>
<dbReference type="InterPro" id="IPR047112">
    <property type="entry name" value="RecG/Mfd"/>
</dbReference>
<comment type="catalytic activity">
    <reaction evidence="12 15">
        <text>Couples ATP hydrolysis with the unwinding of duplex DNA by translocating in the 3'-5' direction.</text>
        <dbReference type="EC" id="5.6.2.4"/>
    </reaction>
</comment>
<dbReference type="EC" id="5.6.2.4" evidence="13 15"/>
<dbReference type="PROSITE" id="PS51194">
    <property type="entry name" value="HELICASE_CTER"/>
    <property type="match status" value="1"/>
</dbReference>
<proteinExistence type="inferred from homology"/>
<dbReference type="AlphaFoldDB" id="A0A1G2CLT0"/>
<organism evidence="18 19">
    <name type="scientific">Candidatus Liptonbacteria bacterium RIFOXYB1_FULL_36_10</name>
    <dbReference type="NCBI Taxonomy" id="1798654"/>
    <lineage>
        <taxon>Bacteria</taxon>
        <taxon>Candidatus Liptoniibacteriota</taxon>
    </lineage>
</organism>
<evidence type="ECO:0000256" key="1">
    <source>
        <dbReference type="ARBA" id="ARBA00007504"/>
    </source>
</evidence>
<gene>
    <name evidence="18" type="ORF">A2390_01125</name>
</gene>
<dbReference type="SMART" id="SM00487">
    <property type="entry name" value="DEXDc"/>
    <property type="match status" value="1"/>
</dbReference>
<dbReference type="NCBIfam" id="NF008165">
    <property type="entry name" value="PRK10917.1-3"/>
    <property type="match status" value="1"/>
</dbReference>
<evidence type="ECO:0000256" key="14">
    <source>
        <dbReference type="ARBA" id="ARBA00048988"/>
    </source>
</evidence>
<feature type="domain" description="Helicase C-terminal" evidence="17">
    <location>
        <begin position="472"/>
        <end position="642"/>
    </location>
</feature>
<evidence type="ECO:0000256" key="3">
    <source>
        <dbReference type="ARBA" id="ARBA00022741"/>
    </source>
</evidence>
<evidence type="ECO:0000256" key="5">
    <source>
        <dbReference type="ARBA" id="ARBA00022801"/>
    </source>
</evidence>
<dbReference type="SUPFAM" id="SSF50249">
    <property type="entry name" value="Nucleic acid-binding proteins"/>
    <property type="match status" value="1"/>
</dbReference>